<feature type="transmembrane region" description="Helical" evidence="7">
    <location>
        <begin position="354"/>
        <end position="373"/>
    </location>
</feature>
<keyword evidence="5 7" id="KW-1133">Transmembrane helix</keyword>
<evidence type="ECO:0000256" key="2">
    <source>
        <dbReference type="ARBA" id="ARBA00022448"/>
    </source>
</evidence>
<dbReference type="AlphaFoldDB" id="Q8D0R9"/>
<evidence type="ECO:0000256" key="5">
    <source>
        <dbReference type="ARBA" id="ARBA00022989"/>
    </source>
</evidence>
<feature type="transmembrane region" description="Helical" evidence="7">
    <location>
        <begin position="325"/>
        <end position="342"/>
    </location>
</feature>
<reference evidence="8 11" key="1">
    <citation type="journal article" date="2002" name="J. Bacteriol.">
        <title>Genome sequence of Yersinia pestis KIM.</title>
        <authorList>
            <person name="Deng W."/>
            <person name="Burland V."/>
            <person name="Plunkett G.III."/>
            <person name="Boutin A."/>
            <person name="Mayhew G.F."/>
            <person name="Liss P."/>
            <person name="Perna N.T."/>
            <person name="Rose D.J."/>
            <person name="Mau B."/>
            <person name="Zhou S."/>
            <person name="Schwartz D.C."/>
            <person name="Fetherston J.D."/>
            <person name="Lindler L.E."/>
            <person name="Brubaker R.R."/>
            <person name="Plana G.V."/>
            <person name="Straley S.C."/>
            <person name="McDonough K.A."/>
            <person name="Nilles M.L."/>
            <person name="Matson J.S."/>
            <person name="Blattner F.R."/>
            <person name="Perry R.D."/>
        </authorList>
    </citation>
    <scope>NUCLEOTIDE SEQUENCE [LARGE SCALE GENOMIC DNA]</scope>
    <source>
        <strain evidence="8">KIM</strain>
        <strain evidence="11">KIM10+ / Biovar Mediaevalis</strain>
    </source>
</reference>
<dbReference type="EMBL" id="AE017042">
    <property type="protein sequence ID" value="AAS62515.1"/>
    <property type="molecule type" value="Genomic_DNA"/>
</dbReference>
<protein>
    <submittedName>
        <fullName evidence="8">Quarternary ammonium transport protein</fullName>
    </submittedName>
</protein>
<dbReference type="NCBIfam" id="NF007412">
    <property type="entry name" value="PRK09950.1"/>
    <property type="match status" value="1"/>
</dbReference>
<accession>Q8D0R9</accession>
<feature type="transmembrane region" description="Helical" evidence="7">
    <location>
        <begin position="457"/>
        <end position="477"/>
    </location>
</feature>
<dbReference type="KEGG" id="ypm:YP_2309"/>
<keyword evidence="2" id="KW-0813">Transport</keyword>
<name>Q8D0R9_YERPE</name>
<feature type="transmembrane region" description="Helical" evidence="7">
    <location>
        <begin position="60"/>
        <end position="79"/>
    </location>
</feature>
<dbReference type="NCBIfam" id="TIGR00842">
    <property type="entry name" value="bcct"/>
    <property type="match status" value="1"/>
</dbReference>
<evidence type="ECO:0000256" key="6">
    <source>
        <dbReference type="ARBA" id="ARBA00023136"/>
    </source>
</evidence>
<proteinExistence type="predicted"/>
<evidence type="ECO:0000313" key="9">
    <source>
        <dbReference type="EMBL" id="AAS62515.1"/>
    </source>
</evidence>
<dbReference type="IntAct" id="Q8D0R9">
    <property type="interactions" value="5"/>
</dbReference>
<dbReference type="PANTHER" id="PTHR30047">
    <property type="entry name" value="HIGH-AFFINITY CHOLINE TRANSPORT PROTEIN-RELATED"/>
    <property type="match status" value="1"/>
</dbReference>
<dbReference type="Pfam" id="PF02028">
    <property type="entry name" value="BCCT"/>
    <property type="match status" value="1"/>
</dbReference>
<dbReference type="PROSITE" id="PS01303">
    <property type="entry name" value="BCCT"/>
    <property type="match status" value="1"/>
</dbReference>
<evidence type="ECO:0000313" key="10">
    <source>
        <dbReference type="Proteomes" id="UP000001019"/>
    </source>
</evidence>
<dbReference type="EMBL" id="AE009952">
    <property type="protein sequence ID" value="AAM85262.1"/>
    <property type="molecule type" value="Genomic_DNA"/>
</dbReference>
<feature type="transmembrane region" description="Helical" evidence="7">
    <location>
        <begin position="413"/>
        <end position="436"/>
    </location>
</feature>
<keyword evidence="3" id="KW-1003">Cell membrane</keyword>
<dbReference type="PANTHER" id="PTHR30047:SF12">
    <property type="entry name" value="BCCT-FAMILY TRANSPORTER"/>
    <property type="match status" value="1"/>
</dbReference>
<dbReference type="GO" id="GO:0022857">
    <property type="term" value="F:transmembrane transporter activity"/>
    <property type="evidence" value="ECO:0007669"/>
    <property type="project" value="InterPro"/>
</dbReference>
<evidence type="ECO:0000256" key="1">
    <source>
        <dbReference type="ARBA" id="ARBA00004651"/>
    </source>
</evidence>
<dbReference type="HOGENOM" id="CLU_010118_6_0_6"/>
<evidence type="ECO:0000256" key="3">
    <source>
        <dbReference type="ARBA" id="ARBA00022475"/>
    </source>
</evidence>
<keyword evidence="6 7" id="KW-0472">Membrane</keyword>
<organism evidence="8 11">
    <name type="scientific">Yersinia pestis</name>
    <dbReference type="NCBI Taxonomy" id="632"/>
    <lineage>
        <taxon>Bacteria</taxon>
        <taxon>Pseudomonadati</taxon>
        <taxon>Pseudomonadota</taxon>
        <taxon>Gammaproteobacteria</taxon>
        <taxon>Enterobacterales</taxon>
        <taxon>Yersiniaceae</taxon>
        <taxon>Yersinia</taxon>
    </lineage>
</organism>
<reference evidence="9" key="2">
    <citation type="submission" date="2003-04" db="EMBL/GenBank/DDBJ databases">
        <authorList>
            <person name="Song Y."/>
            <person name="Tong Z."/>
            <person name="Wang L."/>
            <person name="Han Y."/>
            <person name="Zhang J."/>
            <person name="Pei D."/>
            <person name="Wang J."/>
            <person name="Zhou D."/>
            <person name="Han Y."/>
            <person name="Pang X."/>
            <person name="Zhai J."/>
            <person name="Chen F."/>
            <person name="Qin H."/>
            <person name="Wang J."/>
            <person name="Li S."/>
            <person name="Guo Z."/>
            <person name="Ye C."/>
            <person name="Du Z."/>
            <person name="Lin W."/>
            <person name="Wang J."/>
            <person name="Yu J."/>
            <person name="Yang H."/>
            <person name="Wang J."/>
            <person name="Huang P."/>
            <person name="Yang R."/>
        </authorList>
    </citation>
    <scope>NUCLEOTIDE SEQUENCE</scope>
    <source>
        <strain evidence="9">91001</strain>
    </source>
</reference>
<feature type="transmembrane region" description="Helical" evidence="7">
    <location>
        <begin position="268"/>
        <end position="290"/>
    </location>
</feature>
<evidence type="ECO:0000313" key="11">
    <source>
        <dbReference type="Proteomes" id="UP000002490"/>
    </source>
</evidence>
<dbReference type="GO" id="GO:0005886">
    <property type="term" value="C:plasma membrane"/>
    <property type="evidence" value="ECO:0007669"/>
    <property type="project" value="UniProtKB-SubCell"/>
</dbReference>
<dbReference type="EnsemblBacteria" id="AAS62515">
    <property type="protein sequence ID" value="AAS62515"/>
    <property type="gene ID" value="YP_2309"/>
</dbReference>
<dbReference type="InterPro" id="IPR000060">
    <property type="entry name" value="BCCT_transptr"/>
</dbReference>
<gene>
    <name evidence="9" type="primary">betT2</name>
    <name evidence="8" type="ordered locus">y1693</name>
    <name evidence="9" type="ordered locus">YP_2309</name>
</gene>
<evidence type="ECO:0000256" key="4">
    <source>
        <dbReference type="ARBA" id="ARBA00022692"/>
    </source>
</evidence>
<reference evidence="10" key="3">
    <citation type="journal article" date="2004" name="DNA Res.">
        <title>Complete genome sequence of Yersinia pestis strain 91001, an isolate avirulent to humans.</title>
        <authorList>
            <person name="Song Y."/>
            <person name="Tong Z."/>
            <person name="Wang J."/>
            <person name="Wang L."/>
            <person name="Guo Z."/>
            <person name="Han Y."/>
            <person name="Zhang J."/>
            <person name="Pei D."/>
            <person name="Zhou D."/>
            <person name="Qin H."/>
            <person name="Pang X."/>
            <person name="Han Y."/>
            <person name="Zhai J."/>
            <person name="Li M."/>
            <person name="Cui B."/>
            <person name="Qi Z."/>
            <person name="Jin L."/>
            <person name="Dai R."/>
            <person name="Chen F."/>
            <person name="Li S."/>
            <person name="Ye C."/>
            <person name="Du Z."/>
            <person name="Lin W."/>
            <person name="Wang J."/>
            <person name="Yu J."/>
            <person name="Yang H."/>
            <person name="Wang J."/>
            <person name="Huang P."/>
            <person name="Yang R."/>
        </authorList>
    </citation>
    <scope>NUCLEOTIDE SEQUENCE [LARGE SCALE GENOMIC DNA]</scope>
    <source>
        <strain evidence="10">91001 / Biovar Mediaevalis</strain>
    </source>
</reference>
<feature type="transmembrane region" description="Helical" evidence="7">
    <location>
        <begin position="236"/>
        <end position="256"/>
    </location>
</feature>
<dbReference type="KEGG" id="ypk:y1693"/>
<feature type="transmembrane region" description="Helical" evidence="7">
    <location>
        <begin position="483"/>
        <end position="503"/>
    </location>
</feature>
<feature type="transmembrane region" description="Helical" evidence="7">
    <location>
        <begin position="201"/>
        <end position="224"/>
    </location>
</feature>
<dbReference type="Proteomes" id="UP000002490">
    <property type="component" value="Chromosome"/>
</dbReference>
<dbReference type="InterPro" id="IPR018093">
    <property type="entry name" value="BCCT_CS"/>
</dbReference>
<feature type="transmembrane region" description="Helical" evidence="7">
    <location>
        <begin position="20"/>
        <end position="40"/>
    </location>
</feature>
<comment type="subcellular location">
    <subcellularLocation>
        <location evidence="1">Cell membrane</location>
        <topology evidence="1">Multi-pass membrane protein</topology>
    </subcellularLocation>
</comment>
<dbReference type="Proteomes" id="UP000001019">
    <property type="component" value="Chromosome"/>
</dbReference>
<evidence type="ECO:0000313" key="8">
    <source>
        <dbReference type="EMBL" id="AAM85262.1"/>
    </source>
</evidence>
<feature type="transmembrane region" description="Helical" evidence="7">
    <location>
        <begin position="99"/>
        <end position="117"/>
    </location>
</feature>
<keyword evidence="4 7" id="KW-0812">Transmembrane</keyword>
<accession>Q74T80</accession>
<reference evidence="9" key="4">
    <citation type="submission" date="2016-05" db="EMBL/GenBank/DDBJ databases">
        <title>Reannotation of Yersinia pestis strain 91001 based on omics data.</title>
        <authorList>
            <person name="Yiqing M."/>
        </authorList>
    </citation>
    <scope>NUCLEOTIDE SEQUENCE</scope>
    <source>
        <strain evidence="9">91001</strain>
    </source>
</reference>
<sequence length="559" mass="61679">MSAPLYKQELLMLNNPRKDIPLIVTSLLCIILIALAFSLFPQQSSQMAETIFSGVTRLLGSTIQILVLLGLILVLYIAVSKYGNIRLGEGKPEYRTIPWLFMFICAGLGSSTLYWGVMEWAYYYQTPGLNIAPKTPKALEYSVSYSFFHWGISAWATYALASLIMAYHFHVRKNKGLSLSGIISAITGVNPQGFWGRLVDLIFLIATIGALTISLVITAATFTRGLTALIGVPNNFAVQAGVMLVAAVIFSFSSYIGIDHGMQRLSKMVGWGAFGFAVLVLLVGPTEFIINNTINSIGLTTQNFLQMSLFTDPMGDGRFTRSWTVFYWLWWISYTPGVAMFVTRVSRGRKLKEVIWALLLGSSLGCWFFFGVLESYAIQQFISGALDVPLILNTQGGETAVQMLLSALPMGKLFLAAYLFIMIIFLASHMDAVAYCMAATSTRNLREGEDPNRMLRLFWCVVITLIPLSILFAGASLDTMKTTVVLTALPFLLILLIEVYGFVRWIKQDYAHVPAHLIEQSTPQVMLPAESLPPATASMLVVETLVVETAAPPASKHNQ</sequence>
<evidence type="ECO:0000256" key="7">
    <source>
        <dbReference type="SAM" id="Phobius"/>
    </source>
</evidence>
<feature type="transmembrane region" description="Helical" evidence="7">
    <location>
        <begin position="147"/>
        <end position="169"/>
    </location>
</feature>